<dbReference type="Proteomes" id="UP000236584">
    <property type="component" value="Chromosome"/>
</dbReference>
<reference evidence="1 2" key="1">
    <citation type="submission" date="2018-01" db="EMBL/GenBank/DDBJ databases">
        <title>Complete genome sequence of Salinigranum rubrum GX10T, an extremely halophilic archaeon isolated from a marine solar saltern.</title>
        <authorList>
            <person name="Han S."/>
        </authorList>
    </citation>
    <scope>NUCLEOTIDE SEQUENCE [LARGE SCALE GENOMIC DNA]</scope>
    <source>
        <strain evidence="1 2">GX10</strain>
    </source>
</reference>
<dbReference type="OrthoDB" id="109251at2157"/>
<protein>
    <recommendedName>
        <fullName evidence="3">Recombinase RecA</fullName>
    </recommendedName>
</protein>
<keyword evidence="2" id="KW-1185">Reference proteome</keyword>
<dbReference type="InterPro" id="IPR027417">
    <property type="entry name" value="P-loop_NTPase"/>
</dbReference>
<dbReference type="EMBL" id="CP026309">
    <property type="protein sequence ID" value="AUV80499.1"/>
    <property type="molecule type" value="Genomic_DNA"/>
</dbReference>
<dbReference type="Pfam" id="PF24336">
    <property type="entry name" value="DUF7504"/>
    <property type="match status" value="1"/>
</dbReference>
<dbReference type="InterPro" id="IPR055927">
    <property type="entry name" value="DUF7504"/>
</dbReference>
<proteinExistence type="predicted"/>
<dbReference type="Gene3D" id="3.40.50.300">
    <property type="entry name" value="P-loop containing nucleotide triphosphate hydrolases"/>
    <property type="match status" value="1"/>
</dbReference>
<evidence type="ECO:0000313" key="2">
    <source>
        <dbReference type="Proteomes" id="UP000236584"/>
    </source>
</evidence>
<accession>A0A2I8VHI1</accession>
<gene>
    <name evidence="1" type="ORF">C2R22_01525</name>
</gene>
<dbReference type="SUPFAM" id="SSF52540">
    <property type="entry name" value="P-loop containing nucleoside triphosphate hydrolases"/>
    <property type="match status" value="1"/>
</dbReference>
<sequence length="226" mass="24017">MTTSPADDTYAVGDAVPDPALDSLPAGTNLLLVGDGASGASDLLYRILAQAPRVSERVIIVTTEGDAGTVTRRYRTKLADPDSLEHLFVVDASLSGLARDTGPLSPTRVEAASSPADITGIGIGVTNHLRSIGTDRIRLGTVSLSPILEKLGAERTFAFFHVLTGRVRRAGHLGLFVVDPSRHEATHVDVLQSLTDGAFRFRQTEDGRTFRGEGTVDAVSDWTPLD</sequence>
<evidence type="ECO:0008006" key="3">
    <source>
        <dbReference type="Google" id="ProtNLM"/>
    </source>
</evidence>
<dbReference type="RefSeq" id="WP_103424007.1">
    <property type="nucleotide sequence ID" value="NZ_CP026309.1"/>
</dbReference>
<dbReference type="KEGG" id="srub:C2R22_01525"/>
<name>A0A2I8VHI1_9EURY</name>
<evidence type="ECO:0000313" key="1">
    <source>
        <dbReference type="EMBL" id="AUV80499.1"/>
    </source>
</evidence>
<dbReference type="GeneID" id="35590728"/>
<organism evidence="1 2">
    <name type="scientific">Salinigranum rubrum</name>
    <dbReference type="NCBI Taxonomy" id="755307"/>
    <lineage>
        <taxon>Archaea</taxon>
        <taxon>Methanobacteriati</taxon>
        <taxon>Methanobacteriota</taxon>
        <taxon>Stenosarchaea group</taxon>
        <taxon>Halobacteria</taxon>
        <taxon>Halobacteriales</taxon>
        <taxon>Haloferacaceae</taxon>
        <taxon>Salinigranum</taxon>
    </lineage>
</organism>
<dbReference type="AlphaFoldDB" id="A0A2I8VHI1"/>